<dbReference type="EMBL" id="LFWZ01000051">
    <property type="protein sequence ID" value="KON29787.1"/>
    <property type="molecule type" value="Genomic_DNA"/>
</dbReference>
<sequence>MRLVRKISRKRLYGVICYEYERLLIPVPSRDIDVVRPWLGRDLEVFVEPLREGLAILLCPEDRRVGLWRISSRFRSLVRRLEAEPGAST</sequence>
<accession>A0A0M0BMH5</accession>
<protein>
    <submittedName>
        <fullName evidence="1">Uncharacterized protein</fullName>
    </submittedName>
</protein>
<gene>
    <name evidence="1" type="ORF">AC482_05565</name>
</gene>
<dbReference type="AlphaFoldDB" id="A0A0M0BMH5"/>
<reference evidence="1 2" key="1">
    <citation type="submission" date="2015-06" db="EMBL/GenBank/DDBJ databases">
        <title>New insights into the roles of widespread benthic archaea in carbon and nitrogen cycling.</title>
        <authorList>
            <person name="Lazar C.S."/>
            <person name="Baker B.J."/>
            <person name="Seitz K.W."/>
            <person name="Hyde A.S."/>
            <person name="Dick G.J."/>
            <person name="Hinrichs K.-U."/>
            <person name="Teske A.P."/>
        </authorList>
    </citation>
    <scope>NUCLEOTIDE SEQUENCE [LARGE SCALE GENOMIC DNA]</scope>
    <source>
        <strain evidence="1">DG-45</strain>
    </source>
</reference>
<organism evidence="1 2">
    <name type="scientific">miscellaneous Crenarchaeota group-15 archaeon DG-45</name>
    <dbReference type="NCBI Taxonomy" id="1685127"/>
    <lineage>
        <taxon>Archaea</taxon>
        <taxon>Candidatus Bathyarchaeota</taxon>
        <taxon>MCG-15</taxon>
    </lineage>
</organism>
<comment type="caution">
    <text evidence="1">The sequence shown here is derived from an EMBL/GenBank/DDBJ whole genome shotgun (WGS) entry which is preliminary data.</text>
</comment>
<proteinExistence type="predicted"/>
<name>A0A0M0BMH5_9ARCH</name>
<evidence type="ECO:0000313" key="1">
    <source>
        <dbReference type="EMBL" id="KON29787.1"/>
    </source>
</evidence>
<dbReference type="Proteomes" id="UP000037210">
    <property type="component" value="Unassembled WGS sequence"/>
</dbReference>
<evidence type="ECO:0000313" key="2">
    <source>
        <dbReference type="Proteomes" id="UP000037210"/>
    </source>
</evidence>